<gene>
    <name evidence="2" type="ORF">MUDAN_MDHGFNIF_00047</name>
</gene>
<proteinExistence type="predicted"/>
<sequence length="245" mass="26296">MKKLNVLFATAALALPLAVAPLSASTTLVANAATAKKATSTTYTLKKAISTKKTAYHAKKTGDKYKILFAADRAKATVEKSKTKLSTKKTYTSAKKIELTTGKKGAKTVTYLHLKNNEGKYAGWVKASQLTKGASTYKAKITTKAKGTTYTLKKATSTKKTAYHATKAGDKYKITFAADRAKATVEKSKTKLSTKKTYISTKKIELTTGKKGAKTVTYLHLKNGAGQYAGWVKASEMTKGALADK</sequence>
<accession>A0A660E1F4</accession>
<evidence type="ECO:0000256" key="1">
    <source>
        <dbReference type="SAM" id="SignalP"/>
    </source>
</evidence>
<feature type="chain" id="PRO_5024911364" evidence="1">
    <location>
        <begin position="33"/>
        <end position="245"/>
    </location>
</feature>
<evidence type="ECO:0000313" key="3">
    <source>
        <dbReference type="Proteomes" id="UP000289996"/>
    </source>
</evidence>
<dbReference type="EMBL" id="UYIG01000001">
    <property type="protein sequence ID" value="VDG26608.1"/>
    <property type="molecule type" value="Genomic_DNA"/>
</dbReference>
<reference evidence="2 3" key="1">
    <citation type="submission" date="2018-11" db="EMBL/GenBank/DDBJ databases">
        <authorList>
            <person name="Wuyts S."/>
        </authorList>
    </citation>
    <scope>NUCLEOTIDE SEQUENCE [LARGE SCALE GENOMIC DNA]</scope>
    <source>
        <strain evidence="2">Lactobacillus mudanjiangensis AMBF249</strain>
    </source>
</reference>
<keyword evidence="1" id="KW-0732">Signal</keyword>
<feature type="signal peptide" evidence="1">
    <location>
        <begin position="1"/>
        <end position="32"/>
    </location>
</feature>
<keyword evidence="3" id="KW-1185">Reference proteome</keyword>
<name>A0A660E1F4_9LACO</name>
<dbReference type="RefSeq" id="WP_130844394.1">
    <property type="nucleotide sequence ID" value="NZ_BJDY01000003.1"/>
</dbReference>
<organism evidence="2 3">
    <name type="scientific">Lactiplantibacillus mudanjiangensis</name>
    <dbReference type="NCBI Taxonomy" id="1296538"/>
    <lineage>
        <taxon>Bacteria</taxon>
        <taxon>Bacillati</taxon>
        <taxon>Bacillota</taxon>
        <taxon>Bacilli</taxon>
        <taxon>Lactobacillales</taxon>
        <taxon>Lactobacillaceae</taxon>
        <taxon>Lactiplantibacillus</taxon>
    </lineage>
</organism>
<dbReference type="AlphaFoldDB" id="A0A660E1F4"/>
<dbReference type="OrthoDB" id="2329757at2"/>
<protein>
    <submittedName>
        <fullName evidence="2">Uncharacterized protein</fullName>
    </submittedName>
</protein>
<evidence type="ECO:0000313" key="2">
    <source>
        <dbReference type="EMBL" id="VDG26608.1"/>
    </source>
</evidence>
<dbReference type="Proteomes" id="UP000289996">
    <property type="component" value="Unassembled WGS sequence"/>
</dbReference>